<gene>
    <name evidence="2" type="ORF">EJ903_25615</name>
</gene>
<dbReference type="RefSeq" id="WP_126620709.1">
    <property type="nucleotide sequence ID" value="NZ_JBHUCY010000051.1"/>
</dbReference>
<keyword evidence="1" id="KW-0472">Membrane</keyword>
<feature type="transmembrane region" description="Helical" evidence="1">
    <location>
        <begin position="14"/>
        <end position="35"/>
    </location>
</feature>
<dbReference type="OrthoDB" id="1814621at2"/>
<comment type="caution">
    <text evidence="2">The sequence shown here is derived from an EMBL/GenBank/DDBJ whole genome shotgun (WGS) entry which is preliminary data.</text>
</comment>
<protein>
    <submittedName>
        <fullName evidence="2">Uncharacterized protein</fullName>
    </submittedName>
</protein>
<evidence type="ECO:0000256" key="1">
    <source>
        <dbReference type="SAM" id="Phobius"/>
    </source>
</evidence>
<proteinExistence type="predicted"/>
<organism evidence="2 3">
    <name type="scientific">Azospirillum griseum</name>
    <dbReference type="NCBI Taxonomy" id="2496639"/>
    <lineage>
        <taxon>Bacteria</taxon>
        <taxon>Pseudomonadati</taxon>
        <taxon>Pseudomonadota</taxon>
        <taxon>Alphaproteobacteria</taxon>
        <taxon>Rhodospirillales</taxon>
        <taxon>Azospirillaceae</taxon>
        <taxon>Azospirillum</taxon>
    </lineage>
</organism>
<dbReference type="Proteomes" id="UP000277007">
    <property type="component" value="Unassembled WGS sequence"/>
</dbReference>
<accession>A0A3S0JDS4</accession>
<keyword evidence="1" id="KW-1133">Transmembrane helix</keyword>
<evidence type="ECO:0000313" key="2">
    <source>
        <dbReference type="EMBL" id="RTR12224.1"/>
    </source>
</evidence>
<keyword evidence="3" id="KW-1185">Reference proteome</keyword>
<dbReference type="EMBL" id="RXMA01000058">
    <property type="protein sequence ID" value="RTR12224.1"/>
    <property type="molecule type" value="Genomic_DNA"/>
</dbReference>
<name>A0A3S0JDS4_9PROT</name>
<reference evidence="2 3" key="1">
    <citation type="submission" date="2018-12" db="EMBL/GenBank/DDBJ databases">
        <authorList>
            <person name="Yang Y."/>
        </authorList>
    </citation>
    <scope>NUCLEOTIDE SEQUENCE [LARGE SCALE GENOMIC DNA]</scope>
    <source>
        <strain evidence="2 3">L-25-5w-1</strain>
    </source>
</reference>
<sequence length="129" mass="14940">MRKPRDINAIFHGNAYLCLFSVAVFSVVMSFLSIANSDMLSRNQFLSGDLALDILLIEQGREHWLLTGHHTSEYFRFDTEYGLYHLGPFFLDVRLLGELLFENLTGSRFGGQLIGVFFAQRCFHVCWRR</sequence>
<keyword evidence="1" id="KW-0812">Transmembrane</keyword>
<dbReference type="AlphaFoldDB" id="A0A3S0JDS4"/>
<evidence type="ECO:0000313" key="3">
    <source>
        <dbReference type="Proteomes" id="UP000277007"/>
    </source>
</evidence>